<dbReference type="EMBL" id="JAWRVE010000095">
    <property type="protein sequence ID" value="KAL1859818.1"/>
    <property type="molecule type" value="Genomic_DNA"/>
</dbReference>
<dbReference type="Proteomes" id="UP001583177">
    <property type="component" value="Unassembled WGS sequence"/>
</dbReference>
<evidence type="ECO:0000313" key="3">
    <source>
        <dbReference type="Proteomes" id="UP001583177"/>
    </source>
</evidence>
<feature type="compositionally biased region" description="Polar residues" evidence="1">
    <location>
        <begin position="460"/>
        <end position="469"/>
    </location>
</feature>
<feature type="region of interest" description="Disordered" evidence="1">
    <location>
        <begin position="771"/>
        <end position="801"/>
    </location>
</feature>
<feature type="region of interest" description="Disordered" evidence="1">
    <location>
        <begin position="449"/>
        <end position="489"/>
    </location>
</feature>
<evidence type="ECO:0000313" key="2">
    <source>
        <dbReference type="EMBL" id="KAL1859818.1"/>
    </source>
</evidence>
<evidence type="ECO:0000256" key="1">
    <source>
        <dbReference type="SAM" id="MobiDB-lite"/>
    </source>
</evidence>
<feature type="compositionally biased region" description="Basic and acidic residues" evidence="1">
    <location>
        <begin position="790"/>
        <end position="801"/>
    </location>
</feature>
<organism evidence="2 3">
    <name type="scientific">Diaporthe australafricana</name>
    <dbReference type="NCBI Taxonomy" id="127596"/>
    <lineage>
        <taxon>Eukaryota</taxon>
        <taxon>Fungi</taxon>
        <taxon>Dikarya</taxon>
        <taxon>Ascomycota</taxon>
        <taxon>Pezizomycotina</taxon>
        <taxon>Sordariomycetes</taxon>
        <taxon>Sordariomycetidae</taxon>
        <taxon>Diaporthales</taxon>
        <taxon>Diaporthaceae</taxon>
        <taxon>Diaporthe</taxon>
    </lineage>
</organism>
<comment type="caution">
    <text evidence="2">The sequence shown here is derived from an EMBL/GenBank/DDBJ whole genome shotgun (WGS) entry which is preliminary data.</text>
</comment>
<gene>
    <name evidence="2" type="ORF">Daus18300_009408</name>
</gene>
<name>A0ABR3WF44_9PEZI</name>
<reference evidence="2 3" key="1">
    <citation type="journal article" date="2024" name="IMA Fungus">
        <title>IMA Genome - F19 : A genome assembly and annotation guide to empower mycologists, including annotated draft genome sequences of Ceratocystis pirilliformis, Diaporthe australafricana, Fusarium ophioides, Paecilomyces lecythidis, and Sporothrix stenoceras.</title>
        <authorList>
            <person name="Aylward J."/>
            <person name="Wilson A.M."/>
            <person name="Visagie C.M."/>
            <person name="Spraker J."/>
            <person name="Barnes I."/>
            <person name="Buitendag C."/>
            <person name="Ceriani C."/>
            <person name="Del Mar Angel L."/>
            <person name="du Plessis D."/>
            <person name="Fuchs T."/>
            <person name="Gasser K."/>
            <person name="Kramer D."/>
            <person name="Li W."/>
            <person name="Munsamy K."/>
            <person name="Piso A."/>
            <person name="Price J.L."/>
            <person name="Sonnekus B."/>
            <person name="Thomas C."/>
            <person name="van der Nest A."/>
            <person name="van Dijk A."/>
            <person name="van Heerden A."/>
            <person name="van Vuuren N."/>
            <person name="Yilmaz N."/>
            <person name="Duong T.A."/>
            <person name="van der Merwe N.A."/>
            <person name="Wingfield M.J."/>
            <person name="Wingfield B.D."/>
        </authorList>
    </citation>
    <scope>NUCLEOTIDE SEQUENCE [LARGE SCALE GENOMIC DNA]</scope>
    <source>
        <strain evidence="2 3">CMW 18300</strain>
    </source>
</reference>
<feature type="compositionally biased region" description="Polar residues" evidence="1">
    <location>
        <begin position="56"/>
        <end position="75"/>
    </location>
</feature>
<feature type="region of interest" description="Disordered" evidence="1">
    <location>
        <begin position="345"/>
        <end position="364"/>
    </location>
</feature>
<keyword evidence="3" id="KW-1185">Reference proteome</keyword>
<feature type="compositionally biased region" description="Basic and acidic residues" evidence="1">
    <location>
        <begin position="771"/>
        <end position="780"/>
    </location>
</feature>
<feature type="region of interest" description="Disordered" evidence="1">
    <location>
        <begin position="55"/>
        <end position="80"/>
    </location>
</feature>
<proteinExistence type="predicted"/>
<protein>
    <submittedName>
        <fullName evidence="2">Uncharacterized protein</fullName>
    </submittedName>
</protein>
<accession>A0ABR3WF44</accession>
<sequence length="801" mass="87601">MLTFCRTGQSLRTAPGCLLPSASASTWPPISSLSARSLPQRLEHQPLHQPLILGSRNKSTSQQGPSPAAAQTENVDTGHGSALSFDRFAEQAIREAATSPATAQIEPTPGAISQDIQPLTHNPSLLLLDLFERLVKRGLLPQVVAKPPPSASVDHETGWTVTISLPEWGIDVKGRGSSILYAEVAAVIQFDLVLSKPEYITKLRSSPQTPISCKNAPDVIQSYWQFALGSSGRISRRTTKLESGAYEARIFAGSTQIGGPATSAVKDSARGIKNLTLAHAITSGHPDLWRAGLQNPFQAKIVFDHARLEKLQHLITAATDYLRTRPGDLAKKEQHDAYHEVVGEASHQNNGDAQEGEPEAATHRDFPDLDSWLASLPFSPSTAKMLVVAASLRCLEPAILLAAVEKHAVYQDSAYRGEGRNPASLNVMEGDHLGLILLFQRLRDQSWASKNRKDGEGQEDPSNPSTGAQSEAREKMTPESNEILDDRSETQPLRLKHLTKFVERDTSKAVETPSKIEMTVARRFDHFDPDRIASVSDAAREIERAMITAGLVAYNEETSYVGAPDSKLQARAEPYGGSLSSNSFRRSMLRHLLVLGFSDNIAQIGYGSLIPGQPPQLHINSQNVYIDSPLKAHMPMKQLSKNLRGGPLMVVTGATENPQGGGLGARYCTPISTWQAVLLGKDLSLPASSETHVIGAAKFIVNNWLPVLVKSEVGGVTNEQARDTLLEAREALRRAIDKAMFDYIKYSWHSSDFYKLLRDLPNEDSFAAKEMRHAVSDAPRRTHPTKHWQKTKDQESGDTKS</sequence>